<dbReference type="Gene3D" id="3.40.50.410">
    <property type="entry name" value="von Willebrand factor, type A domain"/>
    <property type="match status" value="1"/>
</dbReference>
<feature type="domain" description="VWFA" evidence="1">
    <location>
        <begin position="142"/>
        <end position="316"/>
    </location>
</feature>
<dbReference type="AlphaFoldDB" id="A0A3R7JWD3"/>
<keyword evidence="4" id="KW-1185">Reference proteome</keyword>
<evidence type="ECO:0000313" key="2">
    <source>
        <dbReference type="EMBL" id="RLN37415.1"/>
    </source>
</evidence>
<dbReference type="Pfam" id="PF00092">
    <property type="entry name" value="VWA"/>
    <property type="match status" value="1"/>
</dbReference>
<dbReference type="InterPro" id="IPR036465">
    <property type="entry name" value="vWFA_dom_sf"/>
</dbReference>
<dbReference type="EMBL" id="MBDN02000331">
    <property type="protein sequence ID" value="RLN76285.1"/>
    <property type="molecule type" value="Genomic_DNA"/>
</dbReference>
<dbReference type="InterPro" id="IPR002035">
    <property type="entry name" value="VWF_A"/>
</dbReference>
<dbReference type="Proteomes" id="UP000285624">
    <property type="component" value="Unassembled WGS sequence"/>
</dbReference>
<evidence type="ECO:0000313" key="5">
    <source>
        <dbReference type="Proteomes" id="UP000285883"/>
    </source>
</evidence>
<accession>A0A3R7JWD3</accession>
<dbReference type="EMBL" id="MAYM02000582">
    <property type="protein sequence ID" value="RLN37415.1"/>
    <property type="molecule type" value="Genomic_DNA"/>
</dbReference>
<dbReference type="SMART" id="SM00327">
    <property type="entry name" value="VWA"/>
    <property type="match status" value="1"/>
</dbReference>
<dbReference type="PANTHER" id="PTHR22796">
    <property type="entry name" value="URG4-RELATED"/>
    <property type="match status" value="1"/>
</dbReference>
<organism evidence="3 4">
    <name type="scientific">Phytophthora kernoviae</name>
    <dbReference type="NCBI Taxonomy" id="325452"/>
    <lineage>
        <taxon>Eukaryota</taxon>
        <taxon>Sar</taxon>
        <taxon>Stramenopiles</taxon>
        <taxon>Oomycota</taxon>
        <taxon>Peronosporomycetes</taxon>
        <taxon>Peronosporales</taxon>
        <taxon>Peronosporaceae</taxon>
        <taxon>Phytophthora</taxon>
    </lineage>
</organism>
<protein>
    <recommendedName>
        <fullName evidence="1">VWFA domain-containing protein</fullName>
    </recommendedName>
</protein>
<name>A0A3R7JWD3_9STRA</name>
<dbReference type="PROSITE" id="PS50234">
    <property type="entry name" value="VWFA"/>
    <property type="match status" value="1"/>
</dbReference>
<dbReference type="CDD" id="cd00198">
    <property type="entry name" value="vWFA"/>
    <property type="match status" value="1"/>
</dbReference>
<dbReference type="Proteomes" id="UP000285883">
    <property type="component" value="Unassembled WGS sequence"/>
</dbReference>
<sequence>MRQTYFIAKSNDIDIEDRKYRVGECGTAEMCNLFCTKDHRRHCVDKVYPPPDKGMDELLHAQFWTVIGWEDPCTDEERALFAKCPFYCNAPEHEEEGKAPSYCILDAWHQPELKPEASNDGFAYIDGHKFECVHAVNSGKSHNIFVLDSSTSMRGQPWQDLLCACNEFVLNRHQDGGENDLVSYITFDDKSYIRCEAQPLGETLQMDKPHFNSGTHFAEGLRAANEVLSRNNFKEFKAVLIFFSDGRPCDIELTITIAQHIRSSYAKYDLKAFVVGFGYMDLAVLNRMAAEMGGEYRQVLEANALKTELQQIAAILCNSEASLALANPSTGPEYLERGQSKRASI</sequence>
<dbReference type="PANTHER" id="PTHR22796:SF1">
    <property type="entry name" value="VWFA DOMAIN-CONTAINING PROTEIN"/>
    <property type="match status" value="1"/>
</dbReference>
<gene>
    <name evidence="2" type="ORF">BBI17_007625</name>
    <name evidence="3" type="ORF">BBO99_00007679</name>
</gene>
<dbReference type="SUPFAM" id="SSF53300">
    <property type="entry name" value="vWA-like"/>
    <property type="match status" value="1"/>
</dbReference>
<evidence type="ECO:0000313" key="4">
    <source>
        <dbReference type="Proteomes" id="UP000285624"/>
    </source>
</evidence>
<comment type="caution">
    <text evidence="3">The sequence shown here is derived from an EMBL/GenBank/DDBJ whole genome shotgun (WGS) entry which is preliminary data.</text>
</comment>
<proteinExistence type="predicted"/>
<evidence type="ECO:0000313" key="3">
    <source>
        <dbReference type="EMBL" id="RLN76285.1"/>
    </source>
</evidence>
<evidence type="ECO:0000259" key="1">
    <source>
        <dbReference type="PROSITE" id="PS50234"/>
    </source>
</evidence>
<reference evidence="4 5" key="1">
    <citation type="submission" date="2018-07" db="EMBL/GenBank/DDBJ databases">
        <title>Genome sequencing of oomycete isolates from Chile give support for New Zealand origin for Phytophthora kernoviae and make available the first Nothophytophthora sp. genome.</title>
        <authorList>
            <person name="Studholme D.J."/>
            <person name="Sanfuentes E."/>
            <person name="Panda P."/>
            <person name="Hill R."/>
            <person name="Sambles C."/>
            <person name="Grant M."/>
            <person name="Williams N.M."/>
            <person name="Mcdougal R.L."/>
        </authorList>
    </citation>
    <scope>NUCLEOTIDE SEQUENCE [LARGE SCALE GENOMIC DNA]</scope>
    <source>
        <strain evidence="2">Chile2</strain>
        <strain evidence="3">Chile4</strain>
    </source>
</reference>